<reference evidence="2" key="5">
    <citation type="journal article" date="2021" name="G3 (Bethesda)">
        <title>Aegilops tauschii genome assembly Aet v5.0 features greater sequence contiguity and improved annotation.</title>
        <authorList>
            <person name="Wang L."/>
            <person name="Zhu T."/>
            <person name="Rodriguez J.C."/>
            <person name="Deal K.R."/>
            <person name="Dubcovsky J."/>
            <person name="McGuire P.E."/>
            <person name="Lux T."/>
            <person name="Spannagl M."/>
            <person name="Mayer K.F.X."/>
            <person name="Baldrich P."/>
            <person name="Meyers B.C."/>
            <person name="Huo N."/>
            <person name="Gu Y.Q."/>
            <person name="Zhou H."/>
            <person name="Devos K.M."/>
            <person name="Bennetzen J.L."/>
            <person name="Unver T."/>
            <person name="Budak H."/>
            <person name="Gulick P.J."/>
            <person name="Galiba G."/>
            <person name="Kalapos B."/>
            <person name="Nelson D.R."/>
            <person name="Li P."/>
            <person name="You F.M."/>
            <person name="Luo M.C."/>
            <person name="Dvorak J."/>
        </authorList>
    </citation>
    <scope>NUCLEOTIDE SEQUENCE [LARGE SCALE GENOMIC DNA]</scope>
    <source>
        <strain evidence="2">cv. AL8/78</strain>
    </source>
</reference>
<keyword evidence="3" id="KW-1185">Reference proteome</keyword>
<organism evidence="2 3">
    <name type="scientific">Aegilops tauschii subsp. strangulata</name>
    <name type="common">Goatgrass</name>
    <dbReference type="NCBI Taxonomy" id="200361"/>
    <lineage>
        <taxon>Eukaryota</taxon>
        <taxon>Viridiplantae</taxon>
        <taxon>Streptophyta</taxon>
        <taxon>Embryophyta</taxon>
        <taxon>Tracheophyta</taxon>
        <taxon>Spermatophyta</taxon>
        <taxon>Magnoliopsida</taxon>
        <taxon>Liliopsida</taxon>
        <taxon>Poales</taxon>
        <taxon>Poaceae</taxon>
        <taxon>BOP clade</taxon>
        <taxon>Pooideae</taxon>
        <taxon>Triticodae</taxon>
        <taxon>Triticeae</taxon>
        <taxon>Triticinae</taxon>
        <taxon>Aegilops</taxon>
    </lineage>
</organism>
<sequence length="63" mass="6837">VPSKIRPTLPLGGFRSPTSPNLAAPYNPRPTSTRVRVRSSNHEVINQCSPAVAIPDFISWQPG</sequence>
<evidence type="ECO:0000313" key="3">
    <source>
        <dbReference type="Proteomes" id="UP000015105"/>
    </source>
</evidence>
<accession>A0A453FNK0</accession>
<name>A0A453FNK0_AEGTS</name>
<dbReference type="EnsemblPlants" id="AET3Gv20728100.6">
    <property type="protein sequence ID" value="AET3Gv20728100.6"/>
    <property type="gene ID" value="AET3Gv20728100"/>
</dbReference>
<reference evidence="2" key="3">
    <citation type="journal article" date="2017" name="Nature">
        <title>Genome sequence of the progenitor of the wheat D genome Aegilops tauschii.</title>
        <authorList>
            <person name="Luo M.C."/>
            <person name="Gu Y.Q."/>
            <person name="Puiu D."/>
            <person name="Wang H."/>
            <person name="Twardziok S.O."/>
            <person name="Deal K.R."/>
            <person name="Huo N."/>
            <person name="Zhu T."/>
            <person name="Wang L."/>
            <person name="Wang Y."/>
            <person name="McGuire P.E."/>
            <person name="Liu S."/>
            <person name="Long H."/>
            <person name="Ramasamy R.K."/>
            <person name="Rodriguez J.C."/>
            <person name="Van S.L."/>
            <person name="Yuan L."/>
            <person name="Wang Z."/>
            <person name="Xia Z."/>
            <person name="Xiao L."/>
            <person name="Anderson O.D."/>
            <person name="Ouyang S."/>
            <person name="Liang Y."/>
            <person name="Zimin A.V."/>
            <person name="Pertea G."/>
            <person name="Qi P."/>
            <person name="Bennetzen J.L."/>
            <person name="Dai X."/>
            <person name="Dawson M.W."/>
            <person name="Muller H.G."/>
            <person name="Kugler K."/>
            <person name="Rivarola-Duarte L."/>
            <person name="Spannagl M."/>
            <person name="Mayer K.F.X."/>
            <person name="Lu F.H."/>
            <person name="Bevan M.W."/>
            <person name="Leroy P."/>
            <person name="Li P."/>
            <person name="You F.M."/>
            <person name="Sun Q."/>
            <person name="Liu Z."/>
            <person name="Lyons E."/>
            <person name="Wicker T."/>
            <person name="Salzberg S.L."/>
            <person name="Devos K.M."/>
            <person name="Dvorak J."/>
        </authorList>
    </citation>
    <scope>NUCLEOTIDE SEQUENCE [LARGE SCALE GENOMIC DNA]</scope>
    <source>
        <strain evidence="2">cv. AL8/78</strain>
    </source>
</reference>
<evidence type="ECO:0000256" key="1">
    <source>
        <dbReference type="SAM" id="MobiDB-lite"/>
    </source>
</evidence>
<reference evidence="3" key="1">
    <citation type="journal article" date="2014" name="Science">
        <title>Ancient hybridizations among the ancestral genomes of bread wheat.</title>
        <authorList>
            <consortium name="International Wheat Genome Sequencing Consortium,"/>
            <person name="Marcussen T."/>
            <person name="Sandve S.R."/>
            <person name="Heier L."/>
            <person name="Spannagl M."/>
            <person name="Pfeifer M."/>
            <person name="Jakobsen K.S."/>
            <person name="Wulff B.B."/>
            <person name="Steuernagel B."/>
            <person name="Mayer K.F."/>
            <person name="Olsen O.A."/>
        </authorList>
    </citation>
    <scope>NUCLEOTIDE SEQUENCE [LARGE SCALE GENOMIC DNA]</scope>
    <source>
        <strain evidence="3">cv. AL8/78</strain>
    </source>
</reference>
<reference evidence="2" key="4">
    <citation type="submission" date="2019-03" db="UniProtKB">
        <authorList>
            <consortium name="EnsemblPlants"/>
        </authorList>
    </citation>
    <scope>IDENTIFICATION</scope>
</reference>
<dbReference type="AlphaFoldDB" id="A0A453FNK0"/>
<dbReference type="Proteomes" id="UP000015105">
    <property type="component" value="Chromosome 3D"/>
</dbReference>
<feature type="region of interest" description="Disordered" evidence="1">
    <location>
        <begin position="1"/>
        <end position="33"/>
    </location>
</feature>
<evidence type="ECO:0000313" key="2">
    <source>
        <dbReference type="EnsemblPlants" id="AET3Gv20728100.6"/>
    </source>
</evidence>
<protein>
    <submittedName>
        <fullName evidence="2">Uncharacterized protein</fullName>
    </submittedName>
</protein>
<proteinExistence type="predicted"/>
<reference evidence="3" key="2">
    <citation type="journal article" date="2017" name="Nat. Plants">
        <title>The Aegilops tauschii genome reveals multiple impacts of transposons.</title>
        <authorList>
            <person name="Zhao G."/>
            <person name="Zou C."/>
            <person name="Li K."/>
            <person name="Wang K."/>
            <person name="Li T."/>
            <person name="Gao L."/>
            <person name="Zhang X."/>
            <person name="Wang H."/>
            <person name="Yang Z."/>
            <person name="Liu X."/>
            <person name="Jiang W."/>
            <person name="Mao L."/>
            <person name="Kong X."/>
            <person name="Jiao Y."/>
            <person name="Jia J."/>
        </authorList>
    </citation>
    <scope>NUCLEOTIDE SEQUENCE [LARGE SCALE GENOMIC DNA]</scope>
    <source>
        <strain evidence="3">cv. AL8/78</strain>
    </source>
</reference>
<dbReference type="Gramene" id="AET3Gv20728100.6">
    <property type="protein sequence ID" value="AET3Gv20728100.6"/>
    <property type="gene ID" value="AET3Gv20728100"/>
</dbReference>